<keyword evidence="1" id="KW-0812">Transmembrane</keyword>
<gene>
    <name evidence="2" type="ORF">B0T17DRAFT_613717</name>
</gene>
<protein>
    <submittedName>
        <fullName evidence="2">Uncharacterized protein</fullName>
    </submittedName>
</protein>
<name>A0AA39XN40_9PEZI</name>
<proteinExistence type="predicted"/>
<feature type="transmembrane region" description="Helical" evidence="1">
    <location>
        <begin position="104"/>
        <end position="126"/>
    </location>
</feature>
<keyword evidence="3" id="KW-1185">Reference proteome</keyword>
<evidence type="ECO:0000313" key="3">
    <source>
        <dbReference type="Proteomes" id="UP001174934"/>
    </source>
</evidence>
<organism evidence="2 3">
    <name type="scientific">Bombardia bombarda</name>
    <dbReference type="NCBI Taxonomy" id="252184"/>
    <lineage>
        <taxon>Eukaryota</taxon>
        <taxon>Fungi</taxon>
        <taxon>Dikarya</taxon>
        <taxon>Ascomycota</taxon>
        <taxon>Pezizomycotina</taxon>
        <taxon>Sordariomycetes</taxon>
        <taxon>Sordariomycetidae</taxon>
        <taxon>Sordariales</taxon>
        <taxon>Lasiosphaeriaceae</taxon>
        <taxon>Bombardia</taxon>
    </lineage>
</organism>
<accession>A0AA39XN40</accession>
<reference evidence="2" key="1">
    <citation type="submission" date="2023-06" db="EMBL/GenBank/DDBJ databases">
        <title>Genome-scale phylogeny and comparative genomics of the fungal order Sordariales.</title>
        <authorList>
            <consortium name="Lawrence Berkeley National Laboratory"/>
            <person name="Hensen N."/>
            <person name="Bonometti L."/>
            <person name="Westerberg I."/>
            <person name="Brannstrom I.O."/>
            <person name="Guillou S."/>
            <person name="Cros-Aarteil S."/>
            <person name="Calhoun S."/>
            <person name="Haridas S."/>
            <person name="Kuo A."/>
            <person name="Mondo S."/>
            <person name="Pangilinan J."/>
            <person name="Riley R."/>
            <person name="LaButti K."/>
            <person name="Andreopoulos B."/>
            <person name="Lipzen A."/>
            <person name="Chen C."/>
            <person name="Yanf M."/>
            <person name="Daum C."/>
            <person name="Ng V."/>
            <person name="Clum A."/>
            <person name="Steindorff A."/>
            <person name="Ohm R."/>
            <person name="Martin F."/>
            <person name="Silar P."/>
            <person name="Natvig D."/>
            <person name="Lalanne C."/>
            <person name="Gautier V."/>
            <person name="Ament-velasquez S.L."/>
            <person name="Kruys A."/>
            <person name="Hutchinson M.I."/>
            <person name="Powell A.J."/>
            <person name="Barry K."/>
            <person name="Miller A.N."/>
            <person name="Grigoriev I.V."/>
            <person name="Debuchy R."/>
            <person name="Gladieux P."/>
            <person name="Thoren M.H."/>
            <person name="Johannesson H."/>
        </authorList>
    </citation>
    <scope>NUCLEOTIDE SEQUENCE</scope>
    <source>
        <strain evidence="2">SMH3391-2</strain>
    </source>
</reference>
<dbReference type="Proteomes" id="UP001174934">
    <property type="component" value="Unassembled WGS sequence"/>
</dbReference>
<dbReference type="AlphaFoldDB" id="A0AA39XN40"/>
<feature type="transmembrane region" description="Helical" evidence="1">
    <location>
        <begin position="138"/>
        <end position="159"/>
    </location>
</feature>
<evidence type="ECO:0000256" key="1">
    <source>
        <dbReference type="SAM" id="Phobius"/>
    </source>
</evidence>
<comment type="caution">
    <text evidence="2">The sequence shown here is derived from an EMBL/GenBank/DDBJ whole genome shotgun (WGS) entry which is preliminary data.</text>
</comment>
<dbReference type="EMBL" id="JAULSR010000001">
    <property type="protein sequence ID" value="KAK0637078.1"/>
    <property type="molecule type" value="Genomic_DNA"/>
</dbReference>
<keyword evidence="1" id="KW-1133">Transmembrane helix</keyword>
<sequence>MDPTTSHPIDPTQIFIYDVIEGYDKATAYTTWSQRLSLSILTVIFSILLFVPHAYPCLSYFLRYPLSLGRAPLHVPWILRPYTSSETAPIVKLFHERRTLRVRIFWCAVILLLPALELCCHISLGWAEAILLLTRVAIRFYLVWVVVSVGFFGLVCLWVRFAVRMAVQMVDEMARGFWEHWRRIFSHHRGVVLLVVFTILYAWFVYWRIEIMSDVGFVLSERLLRGIAEVVYRTGDVLRDVAWQFDTFA</sequence>
<feature type="transmembrane region" description="Helical" evidence="1">
    <location>
        <begin position="38"/>
        <end position="62"/>
    </location>
</feature>
<keyword evidence="1" id="KW-0472">Membrane</keyword>
<feature type="transmembrane region" description="Helical" evidence="1">
    <location>
        <begin position="191"/>
        <end position="209"/>
    </location>
</feature>
<evidence type="ECO:0000313" key="2">
    <source>
        <dbReference type="EMBL" id="KAK0637078.1"/>
    </source>
</evidence>